<name>A0AAD8NCE1_9APIA</name>
<dbReference type="InterPro" id="IPR016098">
    <property type="entry name" value="CAP/MinC_C"/>
</dbReference>
<dbReference type="InterPro" id="IPR017901">
    <property type="entry name" value="C-CAP_CF_C-like"/>
</dbReference>
<sequence>MDAIFKEISSGSVNAGLRKVTDDMKTKNRPDRGGSVTTTETGPPKLELQMGQKWVVENQNGIKDLAIADCDAKQTVYIFNCKNSFLQIKGKVNNITIDKCNKMGIVFTLDSRTARSLHGTITGRNPIDYCTAPGEMNLVDWFKVRVESRRGEELGSPETAEDGARVHMLEAKDFPFRSPPQEPRAARETALIHPPEPYSWLTLLGIKFATKFRATWTTLLDDCIET</sequence>
<dbReference type="AlphaFoldDB" id="A0AAD8NCE1"/>
<dbReference type="InterPro" id="IPR036223">
    <property type="entry name" value="CAP_C_sf"/>
</dbReference>
<dbReference type="PANTHER" id="PTHR10652">
    <property type="entry name" value="ADENYLYL CYCLASE-ASSOCIATED PROTEIN"/>
    <property type="match status" value="1"/>
</dbReference>
<dbReference type="EMBL" id="JAUIZM010000001">
    <property type="protein sequence ID" value="KAK1402648.1"/>
    <property type="molecule type" value="Genomic_DNA"/>
</dbReference>
<comment type="caution">
    <text evidence="4">The sequence shown here is derived from an EMBL/GenBank/DDBJ whole genome shotgun (WGS) entry which is preliminary data.</text>
</comment>
<evidence type="ECO:0000313" key="5">
    <source>
        <dbReference type="Proteomes" id="UP001237642"/>
    </source>
</evidence>
<feature type="region of interest" description="Disordered" evidence="2">
    <location>
        <begin position="19"/>
        <end position="44"/>
    </location>
</feature>
<dbReference type="InterPro" id="IPR006599">
    <property type="entry name" value="CARP_motif"/>
</dbReference>
<feature type="compositionally biased region" description="Basic and acidic residues" evidence="2">
    <location>
        <begin position="19"/>
        <end position="32"/>
    </location>
</feature>
<gene>
    <name evidence="4" type="ORF">POM88_002253</name>
</gene>
<dbReference type="PANTHER" id="PTHR10652:SF0">
    <property type="entry name" value="ADENYLYL CYCLASE-ASSOCIATED PROTEIN"/>
    <property type="match status" value="1"/>
</dbReference>
<dbReference type="PROSITE" id="PS51329">
    <property type="entry name" value="C_CAP_COFACTOR_C"/>
    <property type="match status" value="1"/>
</dbReference>
<accession>A0AAD8NCE1</accession>
<dbReference type="SUPFAM" id="SSF69340">
    <property type="entry name" value="C-terminal domain of adenylylcyclase associated protein"/>
    <property type="match status" value="1"/>
</dbReference>
<dbReference type="GO" id="GO:0003779">
    <property type="term" value="F:actin binding"/>
    <property type="evidence" value="ECO:0007669"/>
    <property type="project" value="InterPro"/>
</dbReference>
<keyword evidence="5" id="KW-1185">Reference proteome</keyword>
<protein>
    <recommendedName>
        <fullName evidence="3">C-CAP/cofactor C-like domain-containing protein</fullName>
    </recommendedName>
</protein>
<dbReference type="GO" id="GO:0019933">
    <property type="term" value="P:cAMP-mediated signaling"/>
    <property type="evidence" value="ECO:0007669"/>
    <property type="project" value="TreeGrafter"/>
</dbReference>
<proteinExistence type="inferred from homology"/>
<evidence type="ECO:0000313" key="4">
    <source>
        <dbReference type="EMBL" id="KAK1402648.1"/>
    </source>
</evidence>
<dbReference type="Proteomes" id="UP001237642">
    <property type="component" value="Unassembled WGS sequence"/>
</dbReference>
<comment type="similarity">
    <text evidence="1">Belongs to the CAP family.</text>
</comment>
<evidence type="ECO:0000256" key="2">
    <source>
        <dbReference type="SAM" id="MobiDB-lite"/>
    </source>
</evidence>
<evidence type="ECO:0000259" key="3">
    <source>
        <dbReference type="PROSITE" id="PS51329"/>
    </source>
</evidence>
<feature type="domain" description="C-CAP/cofactor C-like" evidence="3">
    <location>
        <begin position="43"/>
        <end position="118"/>
    </location>
</feature>
<dbReference type="GO" id="GO:0005737">
    <property type="term" value="C:cytoplasm"/>
    <property type="evidence" value="ECO:0007669"/>
    <property type="project" value="TreeGrafter"/>
</dbReference>
<dbReference type="Gene3D" id="2.160.20.70">
    <property type="match status" value="1"/>
</dbReference>
<reference evidence="4" key="1">
    <citation type="submission" date="2023-02" db="EMBL/GenBank/DDBJ databases">
        <title>Genome of toxic invasive species Heracleum sosnowskyi carries increased number of genes despite the absence of recent whole-genome duplications.</title>
        <authorList>
            <person name="Schelkunov M."/>
            <person name="Shtratnikova V."/>
            <person name="Makarenko M."/>
            <person name="Klepikova A."/>
            <person name="Omelchenko D."/>
            <person name="Novikova G."/>
            <person name="Obukhova E."/>
            <person name="Bogdanov V."/>
            <person name="Penin A."/>
            <person name="Logacheva M."/>
        </authorList>
    </citation>
    <scope>NUCLEOTIDE SEQUENCE</scope>
    <source>
        <strain evidence="4">Hsosn_3</strain>
        <tissue evidence="4">Leaf</tissue>
    </source>
</reference>
<dbReference type="InterPro" id="IPR013912">
    <property type="entry name" value="Adenylate_cyclase-assoc_CAP_C"/>
</dbReference>
<dbReference type="GO" id="GO:0008179">
    <property type="term" value="F:adenylate cyclase binding"/>
    <property type="evidence" value="ECO:0007669"/>
    <property type="project" value="TreeGrafter"/>
</dbReference>
<reference evidence="4" key="2">
    <citation type="submission" date="2023-05" db="EMBL/GenBank/DDBJ databases">
        <authorList>
            <person name="Schelkunov M.I."/>
        </authorList>
    </citation>
    <scope>NUCLEOTIDE SEQUENCE</scope>
    <source>
        <strain evidence="4">Hsosn_3</strain>
        <tissue evidence="4">Leaf</tissue>
    </source>
</reference>
<organism evidence="4 5">
    <name type="scientific">Heracleum sosnowskyi</name>
    <dbReference type="NCBI Taxonomy" id="360622"/>
    <lineage>
        <taxon>Eukaryota</taxon>
        <taxon>Viridiplantae</taxon>
        <taxon>Streptophyta</taxon>
        <taxon>Embryophyta</taxon>
        <taxon>Tracheophyta</taxon>
        <taxon>Spermatophyta</taxon>
        <taxon>Magnoliopsida</taxon>
        <taxon>eudicotyledons</taxon>
        <taxon>Gunneridae</taxon>
        <taxon>Pentapetalae</taxon>
        <taxon>asterids</taxon>
        <taxon>campanulids</taxon>
        <taxon>Apiales</taxon>
        <taxon>Apiaceae</taxon>
        <taxon>Apioideae</taxon>
        <taxon>apioid superclade</taxon>
        <taxon>Tordylieae</taxon>
        <taxon>Tordyliinae</taxon>
        <taxon>Heracleum</taxon>
    </lineage>
</organism>
<dbReference type="InterPro" id="IPR001837">
    <property type="entry name" value="Adenylate_cyclase-assoc_CAP"/>
</dbReference>
<evidence type="ECO:0000256" key="1">
    <source>
        <dbReference type="ARBA" id="ARBA00007659"/>
    </source>
</evidence>
<dbReference type="GO" id="GO:0007015">
    <property type="term" value="P:actin filament organization"/>
    <property type="evidence" value="ECO:0007669"/>
    <property type="project" value="TreeGrafter"/>
</dbReference>
<dbReference type="SMART" id="SM00673">
    <property type="entry name" value="CARP"/>
    <property type="match status" value="1"/>
</dbReference>
<dbReference type="Pfam" id="PF08603">
    <property type="entry name" value="CAP_C"/>
    <property type="match status" value="1"/>
</dbReference>